<dbReference type="EMBL" id="QEKV01000013">
    <property type="protein sequence ID" value="PVY88915.1"/>
    <property type="molecule type" value="Genomic_DNA"/>
</dbReference>
<dbReference type="InterPro" id="IPR047767">
    <property type="entry name" value="PSP1-like"/>
</dbReference>
<dbReference type="Proteomes" id="UP000245793">
    <property type="component" value="Unassembled WGS sequence"/>
</dbReference>
<dbReference type="RefSeq" id="WP_116480564.1">
    <property type="nucleotide sequence ID" value="NZ_QEKV01000013.1"/>
</dbReference>
<dbReference type="InterPro" id="IPR007557">
    <property type="entry name" value="PSP1_C"/>
</dbReference>
<evidence type="ECO:0000259" key="2">
    <source>
        <dbReference type="PROSITE" id="PS51411"/>
    </source>
</evidence>
<evidence type="ECO:0000313" key="4">
    <source>
        <dbReference type="Proteomes" id="UP000245793"/>
    </source>
</evidence>
<sequence>MNVVGIRFRQAGKIYTFDSCDYDIKLGDAVIVETIRGKEMGFCAKMTTEVPDGEETINLKPVIRVATEEDKERYRENVIKATEAFEECKELIKKHELPMKLTDCNYTFDNHKLLFYFTADDRVDFRELVKDLAYLYKTRIELRQIGVRDEAKILGGIGQCGRELCCKSWMSNFNNVTIKMAKDQNIALTPSRISGMCGRLLCCLNYEQEFYQERISEMPKIRSRVMTPKGPGTVIYVNVLTDEITVSLESEDGSYSQSVFKLSDEIYEQKAPNQKNGCNCPLKKVDKIDEAEELKNEEEEFGEIVVEEDFTESLEDEESDKKPENKKQKFDKNKKWNNKDSKDKKPFKKKPFKPNEDRKKDGPRDKNRSFENKRGSYKKDNRRDKSEDRRSKRLIDRENRAKEQKIKNEGDDSL</sequence>
<evidence type="ECO:0000256" key="1">
    <source>
        <dbReference type="SAM" id="MobiDB-lite"/>
    </source>
</evidence>
<dbReference type="AlphaFoldDB" id="A0A2U1DMK9"/>
<organism evidence="3 4">
    <name type="scientific">Ezakiella coagulans</name>
    <dbReference type="NCBI Taxonomy" id="46507"/>
    <lineage>
        <taxon>Bacteria</taxon>
        <taxon>Bacillati</taxon>
        <taxon>Bacillota</taxon>
        <taxon>Tissierellia</taxon>
        <taxon>Ezakiella</taxon>
    </lineage>
</organism>
<feature type="region of interest" description="Disordered" evidence="1">
    <location>
        <begin position="305"/>
        <end position="414"/>
    </location>
</feature>
<feature type="compositionally biased region" description="Acidic residues" evidence="1">
    <location>
        <begin position="305"/>
        <end position="318"/>
    </location>
</feature>
<comment type="caution">
    <text evidence="3">The sequence shown here is derived from an EMBL/GenBank/DDBJ whole genome shotgun (WGS) entry which is preliminary data.</text>
</comment>
<dbReference type="NCBIfam" id="NF041131">
    <property type="entry name" value="RicT_YaaT_fam"/>
    <property type="match status" value="1"/>
</dbReference>
<proteinExistence type="predicted"/>
<reference evidence="3 4" key="1">
    <citation type="submission" date="2018-04" db="EMBL/GenBank/DDBJ databases">
        <title>Genomic Encyclopedia of Type Strains, Phase IV (KMG-IV): sequencing the most valuable type-strain genomes for metagenomic binning, comparative biology and taxonomic classification.</title>
        <authorList>
            <person name="Goeker M."/>
        </authorList>
    </citation>
    <scope>NUCLEOTIDE SEQUENCE [LARGE SCALE GENOMIC DNA]</scope>
    <source>
        <strain evidence="3 4">DSM 20705</strain>
    </source>
</reference>
<dbReference type="GO" id="GO:0005737">
    <property type="term" value="C:cytoplasm"/>
    <property type="evidence" value="ECO:0007669"/>
    <property type="project" value="TreeGrafter"/>
</dbReference>
<dbReference type="PROSITE" id="PS51411">
    <property type="entry name" value="PSP1_C"/>
    <property type="match status" value="1"/>
</dbReference>
<evidence type="ECO:0000313" key="3">
    <source>
        <dbReference type="EMBL" id="PVY88915.1"/>
    </source>
</evidence>
<dbReference type="Pfam" id="PF04468">
    <property type="entry name" value="PSP1"/>
    <property type="match status" value="1"/>
</dbReference>
<dbReference type="PANTHER" id="PTHR43830:SF3">
    <property type="entry name" value="PROTEIN PSP1"/>
    <property type="match status" value="1"/>
</dbReference>
<protein>
    <submittedName>
        <fullName evidence="3">Cell fate regulator YaaT (PSP1 superfamily)</fullName>
    </submittedName>
</protein>
<dbReference type="PANTHER" id="PTHR43830">
    <property type="entry name" value="PROTEIN PSP1"/>
    <property type="match status" value="1"/>
</dbReference>
<feature type="compositionally biased region" description="Basic and acidic residues" evidence="1">
    <location>
        <begin position="319"/>
        <end position="344"/>
    </location>
</feature>
<feature type="compositionally biased region" description="Basic and acidic residues" evidence="1">
    <location>
        <begin position="353"/>
        <end position="414"/>
    </location>
</feature>
<keyword evidence="4" id="KW-1185">Reference proteome</keyword>
<gene>
    <name evidence="3" type="ORF">C7381_11316</name>
</gene>
<accession>A0A2U1DMK9</accession>
<feature type="domain" description="PSP1 C-terminal" evidence="2">
    <location>
        <begin position="60"/>
        <end position="145"/>
    </location>
</feature>
<name>A0A2U1DMK9_9FIRM</name>